<gene>
    <name evidence="8" type="ORF">DLM46_26980</name>
</gene>
<reference evidence="9" key="1">
    <citation type="submission" date="2018-05" db="EMBL/GenBank/DDBJ databases">
        <authorList>
            <person name="Feng T."/>
        </authorList>
    </citation>
    <scope>NUCLEOTIDE SEQUENCE [LARGE SCALE GENOMIC DNA]</scope>
    <source>
        <strain evidence="9">S27</strain>
    </source>
</reference>
<comment type="subcellular location">
    <subcellularLocation>
        <location evidence="1">Cell membrane</location>
    </subcellularLocation>
</comment>
<evidence type="ECO:0000256" key="3">
    <source>
        <dbReference type="ARBA" id="ARBA00022692"/>
    </source>
</evidence>
<evidence type="ECO:0000256" key="2">
    <source>
        <dbReference type="ARBA" id="ARBA00022475"/>
    </source>
</evidence>
<evidence type="ECO:0000313" key="9">
    <source>
        <dbReference type="Proteomes" id="UP000254875"/>
    </source>
</evidence>
<dbReference type="OrthoDB" id="9923044at2"/>
<evidence type="ECO:0000256" key="6">
    <source>
        <dbReference type="ARBA" id="ARBA00023224"/>
    </source>
</evidence>
<protein>
    <recommendedName>
        <fullName evidence="7">Chemotaxis methyl-accepting receptor Tar-related ligand-binding domain-containing protein</fullName>
    </recommendedName>
</protein>
<evidence type="ECO:0000313" key="8">
    <source>
        <dbReference type="EMBL" id="RDJ99804.1"/>
    </source>
</evidence>
<sequence length="52" mass="5670">MTSLKTRIVLLFTGLGCLCAVGAAMGMWGVSSANRRAQDIYEEITLSTQYLQ</sequence>
<evidence type="ECO:0000256" key="4">
    <source>
        <dbReference type="ARBA" id="ARBA00022989"/>
    </source>
</evidence>
<dbReference type="EMBL" id="QHKS01000020">
    <property type="protein sequence ID" value="RDJ99804.1"/>
    <property type="molecule type" value="Genomic_DNA"/>
</dbReference>
<keyword evidence="3" id="KW-0812">Transmembrane</keyword>
<feature type="domain" description="Chemotaxis methyl-accepting receptor Tar-related ligand-binding" evidence="7">
    <location>
        <begin position="3"/>
        <end position="49"/>
    </location>
</feature>
<dbReference type="RefSeq" id="WP_115105482.1">
    <property type="nucleotide sequence ID" value="NZ_QHKS01000020.1"/>
</dbReference>
<dbReference type="Proteomes" id="UP000254875">
    <property type="component" value="Unassembled WGS sequence"/>
</dbReference>
<comment type="caution">
    <text evidence="8">The sequence shown here is derived from an EMBL/GenBank/DDBJ whole genome shotgun (WGS) entry which is preliminary data.</text>
</comment>
<dbReference type="GO" id="GO:0006935">
    <property type="term" value="P:chemotaxis"/>
    <property type="evidence" value="ECO:0007669"/>
    <property type="project" value="InterPro"/>
</dbReference>
<keyword evidence="4" id="KW-1133">Transmembrane helix</keyword>
<dbReference type="AlphaFoldDB" id="A0A370N2Q1"/>
<dbReference type="InterPro" id="IPR003122">
    <property type="entry name" value="Tar_rcpt_lig-bd"/>
</dbReference>
<organism evidence="8 9">
    <name type="scientific">Paraburkholderia lacunae</name>
    <dbReference type="NCBI Taxonomy" id="2211104"/>
    <lineage>
        <taxon>Bacteria</taxon>
        <taxon>Pseudomonadati</taxon>
        <taxon>Pseudomonadota</taxon>
        <taxon>Betaproteobacteria</taxon>
        <taxon>Burkholderiales</taxon>
        <taxon>Burkholderiaceae</taxon>
        <taxon>Paraburkholderia</taxon>
    </lineage>
</organism>
<evidence type="ECO:0000259" key="7">
    <source>
        <dbReference type="Pfam" id="PF02203"/>
    </source>
</evidence>
<keyword evidence="2" id="KW-1003">Cell membrane</keyword>
<dbReference type="GO" id="GO:0005886">
    <property type="term" value="C:plasma membrane"/>
    <property type="evidence" value="ECO:0007669"/>
    <property type="project" value="UniProtKB-SubCell"/>
</dbReference>
<accession>A0A370N2Q1</accession>
<dbReference type="GO" id="GO:0007165">
    <property type="term" value="P:signal transduction"/>
    <property type="evidence" value="ECO:0007669"/>
    <property type="project" value="UniProtKB-KW"/>
</dbReference>
<keyword evidence="9" id="KW-1185">Reference proteome</keyword>
<name>A0A370N2Q1_9BURK</name>
<evidence type="ECO:0000256" key="1">
    <source>
        <dbReference type="ARBA" id="ARBA00004236"/>
    </source>
</evidence>
<dbReference type="Pfam" id="PF02203">
    <property type="entry name" value="TarH"/>
    <property type="match status" value="1"/>
</dbReference>
<proteinExistence type="predicted"/>
<keyword evidence="6" id="KW-0807">Transducer</keyword>
<keyword evidence="5" id="KW-0472">Membrane</keyword>
<evidence type="ECO:0000256" key="5">
    <source>
        <dbReference type="ARBA" id="ARBA00023136"/>
    </source>
</evidence>